<feature type="compositionally biased region" description="Polar residues" evidence="3">
    <location>
        <begin position="153"/>
        <end position="166"/>
    </location>
</feature>
<sequence>MTDERRVDLVGKNRPLDPEELQFLDTVAAAEAERERVQGEAERSELEAFRAALRERATEAAAASTAETEEAAAGSRFVGPSLPKADPRLPSAAAPSSLTRPAIRAVVRAKGRESHQHRNTATVIAAPTSAASGLGLLHQQQPQQKARPERPTSSEARYQPCATVTQKDTRLAHAGKAGLDEPSERAPLEHEPSTMHAARLASDTASPTSARMPAGVAEAPAR</sequence>
<evidence type="ECO:0000259" key="4">
    <source>
        <dbReference type="Pfam" id="PF10187"/>
    </source>
</evidence>
<keyword evidence="2" id="KW-0539">Nucleus</keyword>
<keyword evidence="6" id="KW-1185">Reference proteome</keyword>
<name>A0A2J7ZNE9_9CHLO</name>
<dbReference type="Pfam" id="PF10187">
    <property type="entry name" value="FAM192A_Fyv6_N"/>
    <property type="match status" value="1"/>
</dbReference>
<feature type="compositionally biased region" description="Basic and acidic residues" evidence="3">
    <location>
        <begin position="178"/>
        <end position="193"/>
    </location>
</feature>
<comment type="subcellular location">
    <subcellularLocation>
        <location evidence="1">Nucleus</location>
    </subcellularLocation>
</comment>
<dbReference type="InterPro" id="IPR019331">
    <property type="entry name" value="FAM192A/Fyv6_N"/>
</dbReference>
<evidence type="ECO:0000256" key="3">
    <source>
        <dbReference type="SAM" id="MobiDB-lite"/>
    </source>
</evidence>
<feature type="domain" description="FAM192A/Fyv6 N-terminal" evidence="4">
    <location>
        <begin position="13"/>
        <end position="50"/>
    </location>
</feature>
<dbReference type="AlphaFoldDB" id="A0A2J7ZNE9"/>
<organism evidence="5 6">
    <name type="scientific">Tetrabaena socialis</name>
    <dbReference type="NCBI Taxonomy" id="47790"/>
    <lineage>
        <taxon>Eukaryota</taxon>
        <taxon>Viridiplantae</taxon>
        <taxon>Chlorophyta</taxon>
        <taxon>core chlorophytes</taxon>
        <taxon>Chlorophyceae</taxon>
        <taxon>CS clade</taxon>
        <taxon>Chlamydomonadales</taxon>
        <taxon>Tetrabaenaceae</taxon>
        <taxon>Tetrabaena</taxon>
    </lineage>
</organism>
<evidence type="ECO:0000256" key="2">
    <source>
        <dbReference type="ARBA" id="ARBA00023242"/>
    </source>
</evidence>
<evidence type="ECO:0000313" key="6">
    <source>
        <dbReference type="Proteomes" id="UP000236333"/>
    </source>
</evidence>
<dbReference type="EMBL" id="PGGS01000790">
    <property type="protein sequence ID" value="PNH01801.1"/>
    <property type="molecule type" value="Genomic_DNA"/>
</dbReference>
<feature type="region of interest" description="Disordered" evidence="3">
    <location>
        <begin position="56"/>
        <end position="222"/>
    </location>
</feature>
<dbReference type="GO" id="GO:0005634">
    <property type="term" value="C:nucleus"/>
    <property type="evidence" value="ECO:0007669"/>
    <property type="project" value="UniProtKB-SubCell"/>
</dbReference>
<comment type="caution">
    <text evidence="5">The sequence shown here is derived from an EMBL/GenBank/DDBJ whole genome shotgun (WGS) entry which is preliminary data.</text>
</comment>
<dbReference type="Proteomes" id="UP000236333">
    <property type="component" value="Unassembled WGS sequence"/>
</dbReference>
<accession>A0A2J7ZNE9</accession>
<evidence type="ECO:0000313" key="5">
    <source>
        <dbReference type="EMBL" id="PNH01801.1"/>
    </source>
</evidence>
<evidence type="ECO:0000256" key="1">
    <source>
        <dbReference type="ARBA" id="ARBA00004123"/>
    </source>
</evidence>
<reference evidence="5 6" key="1">
    <citation type="journal article" date="2017" name="Mol. Biol. Evol.">
        <title>The 4-celled Tetrabaena socialis nuclear genome reveals the essential components for genetic control of cell number at the origin of multicellularity in the volvocine lineage.</title>
        <authorList>
            <person name="Featherston J."/>
            <person name="Arakaki Y."/>
            <person name="Hanschen E.R."/>
            <person name="Ferris P.J."/>
            <person name="Michod R.E."/>
            <person name="Olson B.J.S.C."/>
            <person name="Nozaki H."/>
            <person name="Durand P.M."/>
        </authorList>
    </citation>
    <scope>NUCLEOTIDE SEQUENCE [LARGE SCALE GENOMIC DNA]</scope>
    <source>
        <strain evidence="5 6">NIES-571</strain>
    </source>
</reference>
<protein>
    <recommendedName>
        <fullName evidence="4">FAM192A/Fyv6 N-terminal domain-containing protein</fullName>
    </recommendedName>
</protein>
<proteinExistence type="predicted"/>
<gene>
    <name evidence="5" type="ORF">TSOC_012271</name>
</gene>